<feature type="chain" id="PRO_5043888107" evidence="12">
    <location>
        <begin position="30"/>
        <end position="382"/>
    </location>
</feature>
<comment type="subcellular location">
    <subcellularLocation>
        <location evidence="1">Cell membrane</location>
        <topology evidence="1">Single-pass type I membrane protein</topology>
    </subcellularLocation>
</comment>
<evidence type="ECO:0000256" key="11">
    <source>
        <dbReference type="SAM" id="Phobius"/>
    </source>
</evidence>
<keyword evidence="3 11" id="KW-0812">Transmembrane</keyword>
<organism evidence="14 15">
    <name type="scientific">Solea senegalensis</name>
    <name type="common">Senegalese sole</name>
    <dbReference type="NCBI Taxonomy" id="28829"/>
    <lineage>
        <taxon>Eukaryota</taxon>
        <taxon>Metazoa</taxon>
        <taxon>Chordata</taxon>
        <taxon>Craniata</taxon>
        <taxon>Vertebrata</taxon>
        <taxon>Euteleostomi</taxon>
        <taxon>Actinopterygii</taxon>
        <taxon>Neopterygii</taxon>
        <taxon>Teleostei</taxon>
        <taxon>Neoteleostei</taxon>
        <taxon>Acanthomorphata</taxon>
        <taxon>Carangaria</taxon>
        <taxon>Pleuronectiformes</taxon>
        <taxon>Pleuronectoidei</taxon>
        <taxon>Soleidae</taxon>
        <taxon>Solea</taxon>
    </lineage>
</organism>
<accession>A0AAV6T7J9</accession>
<evidence type="ECO:0000259" key="13">
    <source>
        <dbReference type="PROSITE" id="PS50835"/>
    </source>
</evidence>
<keyword evidence="9" id="KW-0325">Glycoprotein</keyword>
<dbReference type="InterPro" id="IPR003599">
    <property type="entry name" value="Ig_sub"/>
</dbReference>
<evidence type="ECO:0000313" key="15">
    <source>
        <dbReference type="Proteomes" id="UP000693946"/>
    </source>
</evidence>
<evidence type="ECO:0000256" key="12">
    <source>
        <dbReference type="SAM" id="SignalP"/>
    </source>
</evidence>
<dbReference type="GO" id="GO:0042102">
    <property type="term" value="P:positive regulation of T cell proliferation"/>
    <property type="evidence" value="ECO:0007669"/>
    <property type="project" value="TreeGrafter"/>
</dbReference>
<name>A0AAV6T7J9_SOLSE</name>
<keyword evidence="5 11" id="KW-1133">Transmembrane helix</keyword>
<dbReference type="AlphaFoldDB" id="A0AAV6T7J9"/>
<evidence type="ECO:0000256" key="7">
    <source>
        <dbReference type="ARBA" id="ARBA00023157"/>
    </source>
</evidence>
<dbReference type="InterPro" id="IPR013106">
    <property type="entry name" value="Ig_V-set"/>
</dbReference>
<reference evidence="14 15" key="1">
    <citation type="journal article" date="2021" name="Sci. Rep.">
        <title>Chromosome anchoring in Senegalese sole (Solea senegalensis) reveals sex-associated markers and genome rearrangements in flatfish.</title>
        <authorList>
            <person name="Guerrero-Cozar I."/>
            <person name="Gomez-Garrido J."/>
            <person name="Berbel C."/>
            <person name="Martinez-Blanch J.F."/>
            <person name="Alioto T."/>
            <person name="Claros M.G."/>
            <person name="Gagnaire P.A."/>
            <person name="Manchado M."/>
        </authorList>
    </citation>
    <scope>NUCLEOTIDE SEQUENCE [LARGE SCALE GENOMIC DNA]</scope>
    <source>
        <strain evidence="14">Sse05_10M</strain>
    </source>
</reference>
<dbReference type="InterPro" id="IPR053896">
    <property type="entry name" value="BTN3A2-like_Ig-C"/>
</dbReference>
<keyword evidence="10" id="KW-0393">Immunoglobulin domain</keyword>
<protein>
    <submittedName>
        <fullName evidence="14">CD276 antigen-like</fullName>
    </submittedName>
</protein>
<sequence length="382" mass="42975">MKHTSDDKMVGNSLALLLLLCSVWTFTRADHDVSCVFMTRCILPCRLQPGPETIIHWIHVSGGNAAVHSFYKDKDQFSRQNLRFKDRTSLFNNQIAKGNASLQLTSLQILDQGRYKCYTSTKPGVSKESFINVTVDAPVHKVNVVKEENVVTCSSEGIYPEPELTWSNLTQQHKPTVQQDYQLLYNISSSVTLTDTDDNLDYYSCSVTTHGGSSCKTTLFKTTYMNVSESENTVTCRAVNIKPLSHLTWTFNFSEIITKRHDDQYTVTQPWHQWVKDVSESGSLTLRDLSADQTGTYTCEVSGAQETFIYSTFLRIQTENSPISTGNIIAIAIVIPILVAICVTGVVLFVRHRRTRQNTDDVTIRETKGMELRPMMNGQNGS</sequence>
<feature type="domain" description="Ig-like" evidence="13">
    <location>
        <begin position="123"/>
        <end position="220"/>
    </location>
</feature>
<feature type="transmembrane region" description="Helical" evidence="11">
    <location>
        <begin position="328"/>
        <end position="350"/>
    </location>
</feature>
<comment type="caution">
    <text evidence="14">The sequence shown here is derived from an EMBL/GenBank/DDBJ whole genome shotgun (WGS) entry which is preliminary data.</text>
</comment>
<keyword evidence="15" id="KW-1185">Reference proteome</keyword>
<dbReference type="EMBL" id="JAGKHQ010000001">
    <property type="protein sequence ID" value="KAG7525445.1"/>
    <property type="molecule type" value="Genomic_DNA"/>
</dbReference>
<dbReference type="GO" id="GO:0042130">
    <property type="term" value="P:negative regulation of T cell proliferation"/>
    <property type="evidence" value="ECO:0007669"/>
    <property type="project" value="TreeGrafter"/>
</dbReference>
<dbReference type="GO" id="GO:0007166">
    <property type="term" value="P:cell surface receptor signaling pathway"/>
    <property type="evidence" value="ECO:0007669"/>
    <property type="project" value="TreeGrafter"/>
</dbReference>
<feature type="domain" description="Ig-like" evidence="13">
    <location>
        <begin position="43"/>
        <end position="117"/>
    </location>
</feature>
<keyword evidence="8" id="KW-0675">Receptor</keyword>
<evidence type="ECO:0000256" key="3">
    <source>
        <dbReference type="ARBA" id="ARBA00022692"/>
    </source>
</evidence>
<evidence type="ECO:0000256" key="4">
    <source>
        <dbReference type="ARBA" id="ARBA00022729"/>
    </source>
</evidence>
<dbReference type="Pfam" id="PF07686">
    <property type="entry name" value="V-set"/>
    <property type="match status" value="1"/>
</dbReference>
<dbReference type="SMART" id="SM00406">
    <property type="entry name" value="IGv"/>
    <property type="match status" value="2"/>
</dbReference>
<feature type="domain" description="Ig-like" evidence="13">
    <location>
        <begin position="228"/>
        <end position="311"/>
    </location>
</feature>
<dbReference type="Proteomes" id="UP000693946">
    <property type="component" value="Linkage Group LG1"/>
</dbReference>
<keyword evidence="7" id="KW-1015">Disulfide bond</keyword>
<dbReference type="GO" id="GO:0031295">
    <property type="term" value="P:T cell costimulation"/>
    <property type="evidence" value="ECO:0007669"/>
    <property type="project" value="TreeGrafter"/>
</dbReference>
<dbReference type="InterPro" id="IPR051713">
    <property type="entry name" value="T-cell_Activation_Regulation"/>
</dbReference>
<proteinExistence type="predicted"/>
<evidence type="ECO:0000256" key="9">
    <source>
        <dbReference type="ARBA" id="ARBA00023180"/>
    </source>
</evidence>
<dbReference type="SMART" id="SM00409">
    <property type="entry name" value="IG"/>
    <property type="match status" value="2"/>
</dbReference>
<dbReference type="FunFam" id="2.60.40.10:FF:000142">
    <property type="entry name" value="V-set domain-containing T-cell activation inhibitor 1"/>
    <property type="match status" value="1"/>
</dbReference>
<dbReference type="CDD" id="cd00096">
    <property type="entry name" value="Ig"/>
    <property type="match status" value="1"/>
</dbReference>
<evidence type="ECO:0000256" key="1">
    <source>
        <dbReference type="ARBA" id="ARBA00004251"/>
    </source>
</evidence>
<keyword evidence="2" id="KW-1003">Cell membrane</keyword>
<dbReference type="Pfam" id="PF22705">
    <property type="entry name" value="C2-set_3"/>
    <property type="match status" value="1"/>
</dbReference>
<evidence type="ECO:0000256" key="8">
    <source>
        <dbReference type="ARBA" id="ARBA00023170"/>
    </source>
</evidence>
<dbReference type="PANTHER" id="PTHR25466">
    <property type="entry name" value="T-LYMPHOCYTE ACTIVATION ANTIGEN"/>
    <property type="match status" value="1"/>
</dbReference>
<gene>
    <name evidence="14" type="ORF">JOB18_026810</name>
</gene>
<dbReference type="InterPro" id="IPR007110">
    <property type="entry name" value="Ig-like_dom"/>
</dbReference>
<dbReference type="GO" id="GO:0071222">
    <property type="term" value="P:cellular response to lipopolysaccharide"/>
    <property type="evidence" value="ECO:0007669"/>
    <property type="project" value="TreeGrafter"/>
</dbReference>
<evidence type="ECO:0000256" key="6">
    <source>
        <dbReference type="ARBA" id="ARBA00023136"/>
    </source>
</evidence>
<dbReference type="PROSITE" id="PS50835">
    <property type="entry name" value="IG_LIKE"/>
    <property type="match status" value="3"/>
</dbReference>
<keyword evidence="6 11" id="KW-0472">Membrane</keyword>
<evidence type="ECO:0000256" key="2">
    <source>
        <dbReference type="ARBA" id="ARBA00022475"/>
    </source>
</evidence>
<dbReference type="Pfam" id="PF13927">
    <property type="entry name" value="Ig_3"/>
    <property type="match status" value="1"/>
</dbReference>
<evidence type="ECO:0000256" key="10">
    <source>
        <dbReference type="ARBA" id="ARBA00023319"/>
    </source>
</evidence>
<dbReference type="GO" id="GO:0009897">
    <property type="term" value="C:external side of plasma membrane"/>
    <property type="evidence" value="ECO:0007669"/>
    <property type="project" value="TreeGrafter"/>
</dbReference>
<dbReference type="PANTHER" id="PTHR25466:SF14">
    <property type="entry name" value="BUTYROPHILIN SUBFAMILY 2 MEMBER A2-LIKE-RELATED"/>
    <property type="match status" value="1"/>
</dbReference>
<feature type="signal peptide" evidence="12">
    <location>
        <begin position="1"/>
        <end position="29"/>
    </location>
</feature>
<keyword evidence="4 12" id="KW-0732">Signal</keyword>
<evidence type="ECO:0000313" key="14">
    <source>
        <dbReference type="EMBL" id="KAG7525445.1"/>
    </source>
</evidence>
<dbReference type="GO" id="GO:0006955">
    <property type="term" value="P:immune response"/>
    <property type="evidence" value="ECO:0007669"/>
    <property type="project" value="TreeGrafter"/>
</dbReference>
<evidence type="ECO:0000256" key="5">
    <source>
        <dbReference type="ARBA" id="ARBA00022989"/>
    </source>
</evidence>